<dbReference type="InterPro" id="IPR003702">
    <property type="entry name" value="ActCoA_hydro_N"/>
</dbReference>
<dbReference type="Gene3D" id="3.30.750.70">
    <property type="entry name" value="4-hydroxybutyrate coenzyme like domains"/>
    <property type="match status" value="1"/>
</dbReference>
<gene>
    <name evidence="6" type="ORF">MM35RIKEN_06670</name>
</gene>
<reference evidence="6" key="1">
    <citation type="submission" date="2020-09" db="EMBL/GenBank/DDBJ databases">
        <title>New species isolated from human feces.</title>
        <authorList>
            <person name="Kitahara M."/>
            <person name="Shigeno Y."/>
            <person name="Shime M."/>
            <person name="Matsumoto Y."/>
            <person name="Nakamura S."/>
            <person name="Motooka D."/>
            <person name="Fukuoka S."/>
            <person name="Nishikawa H."/>
            <person name="Benno Y."/>
        </authorList>
    </citation>
    <scope>NUCLEOTIDE SEQUENCE</scope>
    <source>
        <strain evidence="6">MM35</strain>
    </source>
</reference>
<keyword evidence="3" id="KW-0443">Lipid metabolism</keyword>
<dbReference type="Pfam" id="PF02550">
    <property type="entry name" value="AcetylCoA_hydro"/>
    <property type="match status" value="1"/>
</dbReference>
<feature type="binding site" evidence="3">
    <location>
        <position position="322"/>
    </location>
    <ligand>
        <name>CoA</name>
        <dbReference type="ChEBI" id="CHEBI:57287"/>
    </ligand>
</feature>
<evidence type="ECO:0000259" key="5">
    <source>
        <dbReference type="Pfam" id="PF13336"/>
    </source>
</evidence>
<evidence type="ECO:0000256" key="2">
    <source>
        <dbReference type="ARBA" id="ARBA00022679"/>
    </source>
</evidence>
<accession>A0A810PW57</accession>
<evidence type="ECO:0000313" key="7">
    <source>
        <dbReference type="Proteomes" id="UP000681343"/>
    </source>
</evidence>
<dbReference type="Pfam" id="PF13336">
    <property type="entry name" value="AcetylCoA_hyd_C"/>
    <property type="match status" value="1"/>
</dbReference>
<dbReference type="KEGG" id="vfa:MM35RIKEN_06670"/>
<dbReference type="GO" id="GO:0019605">
    <property type="term" value="P:butyrate metabolic process"/>
    <property type="evidence" value="ECO:0007669"/>
    <property type="project" value="UniProtKB-UniRule"/>
</dbReference>
<dbReference type="InterPro" id="IPR046433">
    <property type="entry name" value="ActCoA_hydro"/>
</dbReference>
<dbReference type="EC" id="2.8.3.-" evidence="3"/>
<dbReference type="InterPro" id="IPR023990">
    <property type="entry name" value="Butryl-CoA_acetate_CoA_Tfrase"/>
</dbReference>
<proteinExistence type="inferred from homology"/>
<protein>
    <recommendedName>
        <fullName evidence="3">Probable butyrate:acetyl-CoA coenzyme A-transferase</fullName>
        <shortName evidence="3">Butyrate CoA-transferase</shortName>
        <ecNumber evidence="3">2.8.3.-</ecNumber>
    </recommendedName>
</protein>
<comment type="similarity">
    <text evidence="1 3">Belongs to the acetyl-CoA hydrolase/transferase family.</text>
</comment>
<comment type="catalytic activity">
    <reaction evidence="3">
        <text>butanoate + acetyl-CoA = butanoyl-CoA + acetate</text>
        <dbReference type="Rhea" id="RHEA:30071"/>
        <dbReference type="ChEBI" id="CHEBI:17968"/>
        <dbReference type="ChEBI" id="CHEBI:30089"/>
        <dbReference type="ChEBI" id="CHEBI:57288"/>
        <dbReference type="ChEBI" id="CHEBI:57371"/>
    </reaction>
</comment>
<dbReference type="PANTHER" id="PTHR21432">
    <property type="entry name" value="ACETYL-COA HYDROLASE-RELATED"/>
    <property type="match status" value="1"/>
</dbReference>
<feature type="domain" description="Acetyl-CoA hydrolase/transferase C-terminal" evidence="5">
    <location>
        <begin position="281"/>
        <end position="437"/>
    </location>
</feature>
<dbReference type="Gene3D" id="3.40.1080.20">
    <property type="entry name" value="Acetyl-CoA hydrolase/transferase C-terminal domain"/>
    <property type="match status" value="1"/>
</dbReference>
<sequence>MAIPFDYTAEYKRKLCTPDEAARVVKSGDWIDISMGGAFPSLMDAAVARRKDELRGVKVRGYLISQPIQMVECDPTREHFIYNSWHMSGYERKLCDRGLCNFSPMVFRNLGWYYTQFLTVNVAMMCVTPMNEHGYFNFSVSNASARAVLDKADIVILEINENLPWVYGGLDECIHISDVNMIVEGEHGPLPNVKSGEASEAEMKIAEFVVQNMTDGCTLQLGIGSLPNAVGQMIAKSDLKDLGIHTEMLCDSYLDMYKAGKITNNKKAIDRYKSVFGLALGSQDLYDWIRENPGVVTYPISYCNDAAVVGKLDNFVSINNCISVDLYGQICAESSGTRQISGTGGQLDFLEAAAVSRGGKAFICLTSSFTNKKGEMVSRINPTLVTGDVVTDPRSLAYYIVTEYGGVSLVGCSTWERAERLISVAHPAFRDELIAAAEKQGIWIRSNRR</sequence>
<dbReference type="RefSeq" id="WP_212819298.1">
    <property type="nucleotide sequence ID" value="NZ_AP023415.1"/>
</dbReference>
<comment type="function">
    <text evidence="3">Coenzyme A-transferase that converts butyrate to butyryl-CoA.</text>
</comment>
<feature type="domain" description="Acetyl-CoA hydrolase/transferase N-terminal" evidence="4">
    <location>
        <begin position="7"/>
        <end position="189"/>
    </location>
</feature>
<feature type="binding site" evidence="3">
    <location>
        <position position="345"/>
    </location>
    <ligand>
        <name>CoA</name>
        <dbReference type="ChEBI" id="CHEBI:57287"/>
    </ligand>
</feature>
<comment type="pathway">
    <text evidence="3">Lipid metabolism; butanoate metabolism.</text>
</comment>
<feature type="active site" description="5-glutamyl coenzyme A thioester intermediate" evidence="3">
    <location>
        <position position="247"/>
    </location>
</feature>
<dbReference type="HAMAP" id="MF_03228">
    <property type="entry name" value="But_CoA_trans"/>
    <property type="match status" value="1"/>
</dbReference>
<evidence type="ECO:0000256" key="3">
    <source>
        <dbReference type="HAMAP-Rule" id="MF_03228"/>
    </source>
</evidence>
<organism evidence="6 7">
    <name type="scientific">Vescimonas fastidiosa</name>
    <dbReference type="NCBI Taxonomy" id="2714353"/>
    <lineage>
        <taxon>Bacteria</taxon>
        <taxon>Bacillati</taxon>
        <taxon>Bacillota</taxon>
        <taxon>Clostridia</taxon>
        <taxon>Eubacteriales</taxon>
        <taxon>Oscillospiraceae</taxon>
        <taxon>Vescimonas</taxon>
    </lineage>
</organism>
<evidence type="ECO:0000256" key="1">
    <source>
        <dbReference type="ARBA" id="ARBA00009632"/>
    </source>
</evidence>
<dbReference type="Proteomes" id="UP000681343">
    <property type="component" value="Chromosome"/>
</dbReference>
<dbReference type="GO" id="GO:0006084">
    <property type="term" value="P:acetyl-CoA metabolic process"/>
    <property type="evidence" value="ECO:0007669"/>
    <property type="project" value="UniProtKB-UniRule"/>
</dbReference>
<keyword evidence="7" id="KW-1185">Reference proteome</keyword>
<dbReference type="AlphaFoldDB" id="A0A810PW57"/>
<dbReference type="InterPro" id="IPR037171">
    <property type="entry name" value="NagB/RpiA_transferase-like"/>
</dbReference>
<feature type="binding site" evidence="3">
    <location>
        <begin position="222"/>
        <end position="226"/>
    </location>
    <ligand>
        <name>CoA</name>
        <dbReference type="ChEBI" id="CHEBI:57287"/>
    </ligand>
</feature>
<dbReference type="SUPFAM" id="SSF100950">
    <property type="entry name" value="NagB/RpiA/CoA transferase-like"/>
    <property type="match status" value="2"/>
</dbReference>
<dbReference type="GO" id="GO:0005737">
    <property type="term" value="C:cytoplasm"/>
    <property type="evidence" value="ECO:0007669"/>
    <property type="project" value="UniProtKB-SubCell"/>
</dbReference>
<keyword evidence="2 3" id="KW-0808">Transferase</keyword>
<dbReference type="Gene3D" id="3.40.1080.10">
    <property type="entry name" value="Glutaconate Coenzyme A-transferase"/>
    <property type="match status" value="1"/>
</dbReference>
<dbReference type="EMBL" id="AP023415">
    <property type="protein sequence ID" value="BCK78475.1"/>
    <property type="molecule type" value="Genomic_DNA"/>
</dbReference>
<dbReference type="InterPro" id="IPR026888">
    <property type="entry name" value="AcetylCoA_hyd_C"/>
</dbReference>
<keyword evidence="3" id="KW-0963">Cytoplasm</keyword>
<comment type="subcellular location">
    <subcellularLocation>
        <location evidence="3">Cytoplasm</location>
    </subcellularLocation>
</comment>
<keyword evidence="3" id="KW-0276">Fatty acid metabolism</keyword>
<evidence type="ECO:0000313" key="6">
    <source>
        <dbReference type="EMBL" id="BCK78475.1"/>
    </source>
</evidence>
<dbReference type="GO" id="GO:0006083">
    <property type="term" value="P:acetate metabolic process"/>
    <property type="evidence" value="ECO:0007669"/>
    <property type="project" value="InterPro"/>
</dbReference>
<dbReference type="InterPro" id="IPR038460">
    <property type="entry name" value="AcetylCoA_hyd_C_sf"/>
</dbReference>
<name>A0A810PW57_9FIRM</name>
<dbReference type="UniPathway" id="UPA00863"/>
<evidence type="ECO:0000259" key="4">
    <source>
        <dbReference type="Pfam" id="PF02550"/>
    </source>
</evidence>
<dbReference type="GO" id="GO:0008775">
    <property type="term" value="F:acetate CoA-transferase activity"/>
    <property type="evidence" value="ECO:0007669"/>
    <property type="project" value="InterPro"/>
</dbReference>
<dbReference type="PANTHER" id="PTHR21432:SF20">
    <property type="entry name" value="ACETYL-COA HYDROLASE"/>
    <property type="match status" value="1"/>
</dbReference>